<evidence type="ECO:0000259" key="13">
    <source>
        <dbReference type="Pfam" id="PF17655"/>
    </source>
</evidence>
<evidence type="ECO:0000256" key="1">
    <source>
        <dbReference type="ARBA" id="ARBA00004141"/>
    </source>
</evidence>
<evidence type="ECO:0000256" key="10">
    <source>
        <dbReference type="ARBA" id="ARBA00023303"/>
    </source>
</evidence>
<evidence type="ECO:0000313" key="15">
    <source>
        <dbReference type="Proteomes" id="UP001139409"/>
    </source>
</evidence>
<evidence type="ECO:0000256" key="4">
    <source>
        <dbReference type="ARBA" id="ARBA00022692"/>
    </source>
</evidence>
<dbReference type="AlphaFoldDB" id="A0A9X1KW27"/>
<evidence type="ECO:0000256" key="8">
    <source>
        <dbReference type="ARBA" id="ARBA00023065"/>
    </source>
</evidence>
<dbReference type="InterPro" id="IPR016449">
    <property type="entry name" value="K_chnl_inward-rec_Kir"/>
</dbReference>
<dbReference type="PRINTS" id="PR01320">
    <property type="entry name" value="KIRCHANNEL"/>
</dbReference>
<dbReference type="GO" id="GO:0005242">
    <property type="term" value="F:inward rectifier potassium channel activity"/>
    <property type="evidence" value="ECO:0007669"/>
    <property type="project" value="InterPro"/>
</dbReference>
<reference evidence="14" key="1">
    <citation type="submission" date="2021-09" db="EMBL/GenBank/DDBJ databases">
        <title>Fulvivirga sp. isolated from coastal sediment.</title>
        <authorList>
            <person name="Yu H."/>
        </authorList>
    </citation>
    <scope>NUCLEOTIDE SEQUENCE</scope>
    <source>
        <strain evidence="14">1062</strain>
    </source>
</reference>
<evidence type="ECO:0000256" key="11">
    <source>
        <dbReference type="SAM" id="Phobius"/>
    </source>
</evidence>
<sequence length="315" mass="35936">MAKRFNSSDPGTGTQYTSYSKRIINKDGSFNVKKVALPPSTRNTYQYLIQIGWWKFAGIIVLYLLLMNGFFAFIYLLVGDIHFNGIPASTPLNTYLQLCYFSFQTFTTVGYGGITPIGNLANIVASFEAIFGWMSFAIITGILYGRFSRPSARLKYARHALVSPYGTDGTSLQFRIANMRNSNLMEMEATVMLMIVQKSDKGILKRSFIPLELERNQILFFPLNWTIVHPINQNSPLYGKTRDELIEMEGEILIMIKGFDDTFSQTVHSRYSYKCDEIIWGAKYLPTFDTQPSGDIHLFFDRIHDYEEIPLPSSS</sequence>
<dbReference type="InterPro" id="IPR041647">
    <property type="entry name" value="IRK_C"/>
</dbReference>
<dbReference type="SUPFAM" id="SSF81324">
    <property type="entry name" value="Voltage-gated potassium channels"/>
    <property type="match status" value="1"/>
</dbReference>
<keyword evidence="7 11" id="KW-1133">Transmembrane helix</keyword>
<dbReference type="GO" id="GO:0005886">
    <property type="term" value="C:plasma membrane"/>
    <property type="evidence" value="ECO:0007669"/>
    <property type="project" value="TreeGrafter"/>
</dbReference>
<keyword evidence="6" id="KW-0630">Potassium</keyword>
<comment type="subcellular location">
    <subcellularLocation>
        <location evidence="1">Membrane</location>
        <topology evidence="1">Multi-pass membrane protein</topology>
    </subcellularLocation>
</comment>
<dbReference type="RefSeq" id="WP_225696650.1">
    <property type="nucleotide sequence ID" value="NZ_JAIXNE010000001.1"/>
</dbReference>
<organism evidence="14 15">
    <name type="scientific">Fulvivirga sedimenti</name>
    <dbReference type="NCBI Taxonomy" id="2879465"/>
    <lineage>
        <taxon>Bacteria</taxon>
        <taxon>Pseudomonadati</taxon>
        <taxon>Bacteroidota</taxon>
        <taxon>Cytophagia</taxon>
        <taxon>Cytophagales</taxon>
        <taxon>Fulvivirgaceae</taxon>
        <taxon>Fulvivirga</taxon>
    </lineage>
</organism>
<proteinExistence type="predicted"/>
<dbReference type="Gene3D" id="2.60.40.1400">
    <property type="entry name" value="G protein-activated inward rectifier potassium channel 1"/>
    <property type="match status" value="1"/>
</dbReference>
<keyword evidence="5" id="KW-0851">Voltage-gated channel</keyword>
<keyword evidence="10" id="KW-0407">Ion channel</keyword>
<dbReference type="SUPFAM" id="SSF81296">
    <property type="entry name" value="E set domains"/>
    <property type="match status" value="1"/>
</dbReference>
<dbReference type="Pfam" id="PF17655">
    <property type="entry name" value="IRK_C"/>
    <property type="match status" value="1"/>
</dbReference>
<feature type="transmembrane region" description="Helical" evidence="11">
    <location>
        <begin position="98"/>
        <end position="117"/>
    </location>
</feature>
<dbReference type="Proteomes" id="UP001139409">
    <property type="component" value="Unassembled WGS sequence"/>
</dbReference>
<name>A0A9X1KW27_9BACT</name>
<keyword evidence="8" id="KW-0406">Ion transport</keyword>
<evidence type="ECO:0000256" key="7">
    <source>
        <dbReference type="ARBA" id="ARBA00022989"/>
    </source>
</evidence>
<feature type="domain" description="Inward rectifier potassium channel C-terminal" evidence="13">
    <location>
        <begin position="156"/>
        <end position="314"/>
    </location>
</feature>
<dbReference type="Pfam" id="PF07885">
    <property type="entry name" value="Ion_trans_2"/>
    <property type="match status" value="1"/>
</dbReference>
<evidence type="ECO:0000259" key="12">
    <source>
        <dbReference type="Pfam" id="PF07885"/>
    </source>
</evidence>
<keyword evidence="2" id="KW-0813">Transport</keyword>
<evidence type="ECO:0000256" key="2">
    <source>
        <dbReference type="ARBA" id="ARBA00022448"/>
    </source>
</evidence>
<dbReference type="GO" id="GO:0034765">
    <property type="term" value="P:regulation of monoatomic ion transmembrane transport"/>
    <property type="evidence" value="ECO:0007669"/>
    <property type="project" value="TreeGrafter"/>
</dbReference>
<evidence type="ECO:0000256" key="9">
    <source>
        <dbReference type="ARBA" id="ARBA00023136"/>
    </source>
</evidence>
<dbReference type="InterPro" id="IPR013099">
    <property type="entry name" value="K_chnl_dom"/>
</dbReference>
<dbReference type="InterPro" id="IPR013518">
    <property type="entry name" value="K_chnl_inward-rec_Kir_cyto"/>
</dbReference>
<dbReference type="EMBL" id="JAIXNE010000001">
    <property type="protein sequence ID" value="MCA6073534.1"/>
    <property type="molecule type" value="Genomic_DNA"/>
</dbReference>
<evidence type="ECO:0000256" key="6">
    <source>
        <dbReference type="ARBA" id="ARBA00022958"/>
    </source>
</evidence>
<dbReference type="GO" id="GO:0034702">
    <property type="term" value="C:monoatomic ion channel complex"/>
    <property type="evidence" value="ECO:0007669"/>
    <property type="project" value="UniProtKB-KW"/>
</dbReference>
<gene>
    <name evidence="14" type="ORF">LDX50_01585</name>
</gene>
<accession>A0A9X1KW27</accession>
<keyword evidence="4 11" id="KW-0812">Transmembrane</keyword>
<dbReference type="Gene3D" id="1.10.287.70">
    <property type="match status" value="1"/>
</dbReference>
<feature type="transmembrane region" description="Helical" evidence="11">
    <location>
        <begin position="53"/>
        <end position="78"/>
    </location>
</feature>
<dbReference type="GO" id="GO:1990573">
    <property type="term" value="P:potassium ion import across plasma membrane"/>
    <property type="evidence" value="ECO:0007669"/>
    <property type="project" value="TreeGrafter"/>
</dbReference>
<evidence type="ECO:0000256" key="5">
    <source>
        <dbReference type="ARBA" id="ARBA00022882"/>
    </source>
</evidence>
<dbReference type="InterPro" id="IPR014756">
    <property type="entry name" value="Ig_E-set"/>
</dbReference>
<keyword evidence="15" id="KW-1185">Reference proteome</keyword>
<evidence type="ECO:0000313" key="14">
    <source>
        <dbReference type="EMBL" id="MCA6073534.1"/>
    </source>
</evidence>
<evidence type="ECO:0000256" key="3">
    <source>
        <dbReference type="ARBA" id="ARBA00022538"/>
    </source>
</evidence>
<protein>
    <submittedName>
        <fullName evidence="14">Potassium transporter</fullName>
    </submittedName>
</protein>
<dbReference type="PANTHER" id="PTHR11767:SF102">
    <property type="entry name" value="INWARDLY RECTIFYING POTASSIUM CHANNEL 1, ISOFORM F"/>
    <property type="match status" value="1"/>
</dbReference>
<keyword evidence="3" id="KW-0633">Potassium transport</keyword>
<feature type="transmembrane region" description="Helical" evidence="11">
    <location>
        <begin position="123"/>
        <end position="145"/>
    </location>
</feature>
<keyword evidence="9 11" id="KW-0472">Membrane</keyword>
<feature type="domain" description="Potassium channel" evidence="12">
    <location>
        <begin position="69"/>
        <end position="143"/>
    </location>
</feature>
<comment type="caution">
    <text evidence="14">The sequence shown here is derived from an EMBL/GenBank/DDBJ whole genome shotgun (WGS) entry which is preliminary data.</text>
</comment>
<dbReference type="PANTHER" id="PTHR11767">
    <property type="entry name" value="INWARD RECTIFIER POTASSIUM CHANNEL"/>
    <property type="match status" value="1"/>
</dbReference>